<dbReference type="EMBL" id="JAOQAV010000002">
    <property type="protein sequence ID" value="KAJ4196789.1"/>
    <property type="molecule type" value="Genomic_DNA"/>
</dbReference>
<dbReference type="AlphaFoldDB" id="A0A9W8RJA8"/>
<feature type="compositionally biased region" description="Polar residues" evidence="1">
    <location>
        <begin position="398"/>
        <end position="410"/>
    </location>
</feature>
<evidence type="ECO:0000313" key="3">
    <source>
        <dbReference type="Proteomes" id="UP001152087"/>
    </source>
</evidence>
<feature type="compositionally biased region" description="Low complexity" evidence="1">
    <location>
        <begin position="460"/>
        <end position="476"/>
    </location>
</feature>
<evidence type="ECO:0000256" key="1">
    <source>
        <dbReference type="SAM" id="MobiDB-lite"/>
    </source>
</evidence>
<sequence length="712" mass="78655">MPAMWDNLKTATGPSVHQLPPPELKKRQFLRPTQTLPLSKSTSSVNKLRNSDEDQDRAFWQNDFDNRLNGLGIQNGPFKYEIRRGKTVPQPDISGPRQLSPPLDSDDLRVRAPPRNQRLKADDEAHWRPTSSIYGDEDDSNNNHSRSHSHSRPHRKPSSTGRSKAKAPAKDMYGRPTAIEISPPSSPEFDAARNGGNHEDVSPIDEAPDMSQLELLQDARHTPSPQSHAHPRSQIPTMRRDKTRDQDHRPSPLRESKSIDQLRDQEKHGKHPWEGAVGQQAPSSKPPHTFGLTTTVTGPRALRPSNPPTTFGQRMRKLRLKAEPVESRPPWNGASGRAPLVEPVRDDPSVAPLSLQRRVSKRVGLGGGTSPESPSGAASTVRRLLPSRSNQKLKDASKTPSPEPTSQAGTSHAYPSPPYSSSPPSQPPVSSHAARPVHAAPLLTPSTMPDQQKAIKRKPSPSAHISHASYSSSVYSALTEQTASGPAPLPNNLEPTSLFAPEDPWIQPPSRFSVTTCNTAAPESPRLSDDEDRPPMPTTSKLPSMMDRRRPVPGGDSFKRASNDPIIISMKTSSLSLRSDAASQDRTSTERPPSILVTDKALPLAPPEMQSANDRVAYLTARLDSLAHRRTNINKSIKQMTELMPTDNLLASADVIRRREIEKKKVEGLKEELAEIQREEYDLGLKLYRANKRLEREAAFEPSSLWVRRVTS</sequence>
<proteinExistence type="predicted"/>
<dbReference type="Proteomes" id="UP001152087">
    <property type="component" value="Unassembled WGS sequence"/>
</dbReference>
<protein>
    <submittedName>
        <fullName evidence="2">Uncharacterized protein</fullName>
    </submittedName>
</protein>
<organism evidence="2 3">
    <name type="scientific">Fusarium falciforme</name>
    <dbReference type="NCBI Taxonomy" id="195108"/>
    <lineage>
        <taxon>Eukaryota</taxon>
        <taxon>Fungi</taxon>
        <taxon>Dikarya</taxon>
        <taxon>Ascomycota</taxon>
        <taxon>Pezizomycotina</taxon>
        <taxon>Sordariomycetes</taxon>
        <taxon>Hypocreomycetidae</taxon>
        <taxon>Hypocreales</taxon>
        <taxon>Nectriaceae</taxon>
        <taxon>Fusarium</taxon>
        <taxon>Fusarium solani species complex</taxon>
    </lineage>
</organism>
<name>A0A9W8RJA8_9HYPO</name>
<feature type="compositionally biased region" description="Pro residues" evidence="1">
    <location>
        <begin position="415"/>
        <end position="427"/>
    </location>
</feature>
<keyword evidence="3" id="KW-1185">Reference proteome</keyword>
<feature type="compositionally biased region" description="Polar residues" evidence="1">
    <location>
        <begin position="31"/>
        <end position="48"/>
    </location>
</feature>
<feature type="compositionally biased region" description="Polar residues" evidence="1">
    <location>
        <begin position="510"/>
        <end position="521"/>
    </location>
</feature>
<dbReference type="PANTHER" id="PTHR42023:SF1">
    <property type="entry name" value="BHLH DOMAIN-CONTAINING PROTEIN"/>
    <property type="match status" value="1"/>
</dbReference>
<reference evidence="2" key="1">
    <citation type="submission" date="2022-09" db="EMBL/GenBank/DDBJ databases">
        <title>Fusarium specimens isolated from Avocado Roots.</title>
        <authorList>
            <person name="Stajich J."/>
            <person name="Roper C."/>
            <person name="Heimlech-Rivalta G."/>
        </authorList>
    </citation>
    <scope>NUCLEOTIDE SEQUENCE</scope>
    <source>
        <strain evidence="2">A02</strain>
    </source>
</reference>
<gene>
    <name evidence="2" type="ORF">NW755_001560</name>
</gene>
<feature type="compositionally biased region" description="Basic residues" evidence="1">
    <location>
        <begin position="145"/>
        <end position="167"/>
    </location>
</feature>
<accession>A0A9W8RJA8</accession>
<feature type="region of interest" description="Disordered" evidence="1">
    <location>
        <begin position="86"/>
        <end position="562"/>
    </location>
</feature>
<feature type="compositionally biased region" description="Basic and acidic residues" evidence="1">
    <location>
        <begin position="238"/>
        <end position="273"/>
    </location>
</feature>
<dbReference type="PANTHER" id="PTHR42023">
    <property type="entry name" value="BHLH DOMAIN-CONTAINING PROTEIN"/>
    <property type="match status" value="1"/>
</dbReference>
<evidence type="ECO:0000313" key="2">
    <source>
        <dbReference type="EMBL" id="KAJ4196789.1"/>
    </source>
</evidence>
<feature type="region of interest" description="Disordered" evidence="1">
    <location>
        <begin position="1"/>
        <end position="56"/>
    </location>
</feature>
<comment type="caution">
    <text evidence="2">The sequence shown here is derived from an EMBL/GenBank/DDBJ whole genome shotgun (WGS) entry which is preliminary data.</text>
</comment>